<evidence type="ECO:0000313" key="3">
    <source>
        <dbReference type="Proteomes" id="UP000324222"/>
    </source>
</evidence>
<comment type="caution">
    <text evidence="2">The sequence shown here is derived from an EMBL/GenBank/DDBJ whole genome shotgun (WGS) entry which is preliminary data.</text>
</comment>
<keyword evidence="1" id="KW-0732">Signal</keyword>
<reference evidence="2 3" key="1">
    <citation type="submission" date="2019-05" db="EMBL/GenBank/DDBJ databases">
        <title>Another draft genome of Portunus trituberculatus and its Hox gene families provides insights of decapod evolution.</title>
        <authorList>
            <person name="Jeong J.-H."/>
            <person name="Song I."/>
            <person name="Kim S."/>
            <person name="Choi T."/>
            <person name="Kim D."/>
            <person name="Ryu S."/>
            <person name="Kim W."/>
        </authorList>
    </citation>
    <scope>NUCLEOTIDE SEQUENCE [LARGE SCALE GENOMIC DNA]</scope>
    <source>
        <tissue evidence="2">Muscle</tissue>
    </source>
</reference>
<proteinExistence type="predicted"/>
<gene>
    <name evidence="2" type="ORF">E2C01_053344</name>
</gene>
<protein>
    <recommendedName>
        <fullName evidence="4">Secreted protein</fullName>
    </recommendedName>
</protein>
<sequence length="73" mass="8689">MVVVVMMVVACFYSILHLEHLFSRSGAEALKEGSEERKRRTVTDRWLRFYVKSSVGCLREYLGWDCRRKSDDW</sequence>
<organism evidence="2 3">
    <name type="scientific">Portunus trituberculatus</name>
    <name type="common">Swimming crab</name>
    <name type="synonym">Neptunus trituberculatus</name>
    <dbReference type="NCBI Taxonomy" id="210409"/>
    <lineage>
        <taxon>Eukaryota</taxon>
        <taxon>Metazoa</taxon>
        <taxon>Ecdysozoa</taxon>
        <taxon>Arthropoda</taxon>
        <taxon>Crustacea</taxon>
        <taxon>Multicrustacea</taxon>
        <taxon>Malacostraca</taxon>
        <taxon>Eumalacostraca</taxon>
        <taxon>Eucarida</taxon>
        <taxon>Decapoda</taxon>
        <taxon>Pleocyemata</taxon>
        <taxon>Brachyura</taxon>
        <taxon>Eubrachyura</taxon>
        <taxon>Portunoidea</taxon>
        <taxon>Portunidae</taxon>
        <taxon>Portuninae</taxon>
        <taxon>Portunus</taxon>
    </lineage>
</organism>
<evidence type="ECO:0008006" key="4">
    <source>
        <dbReference type="Google" id="ProtNLM"/>
    </source>
</evidence>
<keyword evidence="3" id="KW-1185">Reference proteome</keyword>
<dbReference type="AlphaFoldDB" id="A0A5B7GP73"/>
<accession>A0A5B7GP73</accession>
<evidence type="ECO:0000256" key="1">
    <source>
        <dbReference type="SAM" id="SignalP"/>
    </source>
</evidence>
<feature type="chain" id="PRO_5023117574" description="Secreted protein" evidence="1">
    <location>
        <begin position="19"/>
        <end position="73"/>
    </location>
</feature>
<dbReference type="EMBL" id="VSRR010016468">
    <property type="protein sequence ID" value="MPC59326.1"/>
    <property type="molecule type" value="Genomic_DNA"/>
</dbReference>
<name>A0A5B7GP73_PORTR</name>
<dbReference type="Proteomes" id="UP000324222">
    <property type="component" value="Unassembled WGS sequence"/>
</dbReference>
<feature type="signal peptide" evidence="1">
    <location>
        <begin position="1"/>
        <end position="18"/>
    </location>
</feature>
<evidence type="ECO:0000313" key="2">
    <source>
        <dbReference type="EMBL" id="MPC59326.1"/>
    </source>
</evidence>